<name>A0A369JYG0_HYPMA</name>
<evidence type="ECO:0000313" key="1">
    <source>
        <dbReference type="EMBL" id="RDB27381.1"/>
    </source>
</evidence>
<dbReference type="InParanoid" id="A0A369JYG0"/>
<proteinExistence type="predicted"/>
<dbReference type="AlphaFoldDB" id="A0A369JYG0"/>
<sequence>MQRPRRPATIRFLPLPLPSSKNLSIHNLSNPRSIRIRHIPQRPNPTPEPRRNEPTSEMHRLIRKLRIAHSCLARREKYEFRGGETRFENLLELEFAIVEEETALEWVEGVLLSVACEMHPSRCFDLFKHGLDSSICVSQLGDVMVLHDH</sequence>
<gene>
    <name evidence="1" type="ORF">Hypma_004527</name>
</gene>
<keyword evidence="2" id="KW-1185">Reference proteome</keyword>
<dbReference type="EMBL" id="LUEZ02000017">
    <property type="protein sequence ID" value="RDB27381.1"/>
    <property type="molecule type" value="Genomic_DNA"/>
</dbReference>
<comment type="caution">
    <text evidence="1">The sequence shown here is derived from an EMBL/GenBank/DDBJ whole genome shotgun (WGS) entry which is preliminary data.</text>
</comment>
<reference evidence="1" key="1">
    <citation type="submission" date="2018-04" db="EMBL/GenBank/DDBJ databases">
        <title>Whole genome sequencing of Hypsizygus marmoreus.</title>
        <authorList>
            <person name="Choi I.-G."/>
            <person name="Min B."/>
            <person name="Kim J.-G."/>
            <person name="Kim S."/>
            <person name="Oh Y.-L."/>
            <person name="Kong W.-S."/>
            <person name="Park H."/>
            <person name="Jeong J."/>
            <person name="Song E.-S."/>
        </authorList>
    </citation>
    <scope>NUCLEOTIDE SEQUENCE [LARGE SCALE GENOMIC DNA]</scope>
    <source>
        <strain evidence="1">51987-8</strain>
    </source>
</reference>
<dbReference type="Proteomes" id="UP000076154">
    <property type="component" value="Unassembled WGS sequence"/>
</dbReference>
<organism evidence="1 2">
    <name type="scientific">Hypsizygus marmoreus</name>
    <name type="common">White beech mushroom</name>
    <name type="synonym">Agaricus marmoreus</name>
    <dbReference type="NCBI Taxonomy" id="39966"/>
    <lineage>
        <taxon>Eukaryota</taxon>
        <taxon>Fungi</taxon>
        <taxon>Dikarya</taxon>
        <taxon>Basidiomycota</taxon>
        <taxon>Agaricomycotina</taxon>
        <taxon>Agaricomycetes</taxon>
        <taxon>Agaricomycetidae</taxon>
        <taxon>Agaricales</taxon>
        <taxon>Tricholomatineae</taxon>
        <taxon>Lyophyllaceae</taxon>
        <taxon>Hypsizygus</taxon>
    </lineage>
</organism>
<accession>A0A369JYG0</accession>
<protein>
    <submittedName>
        <fullName evidence="1">Uncharacterized protein</fullName>
    </submittedName>
</protein>
<evidence type="ECO:0000313" key="2">
    <source>
        <dbReference type="Proteomes" id="UP000076154"/>
    </source>
</evidence>